<proteinExistence type="predicted"/>
<dbReference type="OrthoDB" id="6690807at2"/>
<dbReference type="HOGENOM" id="CLU_1987777_0_0_6"/>
<evidence type="ECO:0000313" key="3">
    <source>
        <dbReference type="EMBL" id="ENV98297.1"/>
    </source>
</evidence>
<dbReference type="AlphaFoldDB" id="N9DJ90"/>
<gene>
    <name evidence="3" type="ORF">F938_01151</name>
</gene>
<dbReference type="PATRIC" id="fig|1217650.3.peg.1126"/>
<protein>
    <recommendedName>
        <fullName evidence="5">SHOCT domain-containing protein</fullName>
    </recommendedName>
</protein>
<evidence type="ECO:0008006" key="5">
    <source>
        <dbReference type="Google" id="ProtNLM"/>
    </source>
</evidence>
<reference evidence="3 4" key="1">
    <citation type="submission" date="2013-02" db="EMBL/GenBank/DDBJ databases">
        <title>The Genome Sequence of Acinetobacter bereziniae CIP 70.12.</title>
        <authorList>
            <consortium name="The Broad Institute Genome Sequencing Platform"/>
            <consortium name="The Broad Institute Genome Sequencing Center for Infectious Disease"/>
            <person name="Cerqueira G."/>
            <person name="Feldgarden M."/>
            <person name="Courvalin P."/>
            <person name="Perichon B."/>
            <person name="Grillot-Courvalin C."/>
            <person name="Clermont D."/>
            <person name="Rocha E."/>
            <person name="Yoon E.-J."/>
            <person name="Nemec A."/>
            <person name="Walker B."/>
            <person name="Young S.K."/>
            <person name="Zeng Q."/>
            <person name="Gargeya S."/>
            <person name="Fitzgerald M."/>
            <person name="Haas B."/>
            <person name="Abouelleil A."/>
            <person name="Alvarado L."/>
            <person name="Arachchi H.M."/>
            <person name="Berlin A.M."/>
            <person name="Chapman S.B."/>
            <person name="Dewar J."/>
            <person name="Goldberg J."/>
            <person name="Griggs A."/>
            <person name="Gujja S."/>
            <person name="Hansen M."/>
            <person name="Howarth C."/>
            <person name="Imamovic A."/>
            <person name="Larimer J."/>
            <person name="McCowan C."/>
            <person name="Murphy C."/>
            <person name="Neiman D."/>
            <person name="Pearson M."/>
            <person name="Priest M."/>
            <person name="Roberts A."/>
            <person name="Saif S."/>
            <person name="Shea T."/>
            <person name="Sisk P."/>
            <person name="Sykes S."/>
            <person name="Wortman J."/>
            <person name="Nusbaum C."/>
            <person name="Birren B."/>
        </authorList>
    </citation>
    <scope>NUCLEOTIDE SEQUENCE [LARGE SCALE GENOMIC DNA]</scope>
    <source>
        <strain evidence="3 4">CIP 70.12</strain>
    </source>
</reference>
<accession>N9DJ90</accession>
<keyword evidence="2" id="KW-0732">Signal</keyword>
<dbReference type="GeneID" id="69461782"/>
<keyword evidence="4" id="KW-1185">Reference proteome</keyword>
<evidence type="ECO:0000256" key="2">
    <source>
        <dbReference type="SAM" id="SignalP"/>
    </source>
</evidence>
<evidence type="ECO:0000313" key="4">
    <source>
        <dbReference type="Proteomes" id="UP000013251"/>
    </source>
</evidence>
<dbReference type="RefSeq" id="WP_005030196.1">
    <property type="nucleotide sequence ID" value="NZ_KB849755.1"/>
</dbReference>
<feature type="region of interest" description="Disordered" evidence="1">
    <location>
        <begin position="68"/>
        <end position="87"/>
    </location>
</feature>
<evidence type="ECO:0000256" key="1">
    <source>
        <dbReference type="SAM" id="MobiDB-lite"/>
    </source>
</evidence>
<dbReference type="EMBL" id="APQG01000016">
    <property type="protein sequence ID" value="ENV98297.1"/>
    <property type="molecule type" value="Genomic_DNA"/>
</dbReference>
<feature type="signal peptide" evidence="2">
    <location>
        <begin position="1"/>
        <end position="20"/>
    </location>
</feature>
<name>N9DJ90_ACIBZ</name>
<comment type="caution">
    <text evidence="3">The sequence shown here is derived from an EMBL/GenBank/DDBJ whole genome shotgun (WGS) entry which is preliminary data.</text>
</comment>
<dbReference type="Proteomes" id="UP000013251">
    <property type="component" value="Unassembled WGS sequence"/>
</dbReference>
<feature type="chain" id="PRO_5005692019" description="SHOCT domain-containing protein" evidence="2">
    <location>
        <begin position="21"/>
        <end position="128"/>
    </location>
</feature>
<organism evidence="3 4">
    <name type="scientific">Acinetobacter bereziniae LMG 1003 = CIP 70.12</name>
    <dbReference type="NCBI Taxonomy" id="981324"/>
    <lineage>
        <taxon>Bacteria</taxon>
        <taxon>Pseudomonadati</taxon>
        <taxon>Pseudomonadota</taxon>
        <taxon>Gammaproteobacteria</taxon>
        <taxon>Moraxellales</taxon>
        <taxon>Moraxellaceae</taxon>
        <taxon>Acinetobacter</taxon>
    </lineage>
</organism>
<sequence>MKYSYLYSGLQAAFVFSGLAVLPTGVPTSVDEDVHKALSKNKFAKHLIDSGDLTVTEIAEDAVVKATGKGAGKTSGKGKTEGAASDAAKAAGEAELATVQAELTELGITFADDETLEQLQAKLTQAKE</sequence>